<dbReference type="Gene3D" id="1.20.1250.20">
    <property type="entry name" value="MFS general substrate transporter like domains"/>
    <property type="match status" value="1"/>
</dbReference>
<feature type="transmembrane region" description="Helical" evidence="6">
    <location>
        <begin position="231"/>
        <end position="250"/>
    </location>
</feature>
<dbReference type="InterPro" id="IPR050360">
    <property type="entry name" value="MFS_Sugar_Transporters"/>
</dbReference>
<evidence type="ECO:0000256" key="5">
    <source>
        <dbReference type="ARBA" id="ARBA00023136"/>
    </source>
</evidence>
<dbReference type="Pfam" id="PF00083">
    <property type="entry name" value="Sugar_tr"/>
    <property type="match status" value="1"/>
</dbReference>
<keyword evidence="5 6" id="KW-0472">Membrane</keyword>
<dbReference type="AlphaFoldDB" id="A0AAJ8MWF5"/>
<protein>
    <recommendedName>
        <fullName evidence="7">Major facilitator superfamily (MFS) profile domain-containing protein</fullName>
    </recommendedName>
</protein>
<feature type="transmembrane region" description="Helical" evidence="6">
    <location>
        <begin position="483"/>
        <end position="504"/>
    </location>
</feature>
<evidence type="ECO:0000256" key="2">
    <source>
        <dbReference type="ARBA" id="ARBA00010992"/>
    </source>
</evidence>
<evidence type="ECO:0000313" key="8">
    <source>
        <dbReference type="EMBL" id="WWD17606.1"/>
    </source>
</evidence>
<reference evidence="8" key="2">
    <citation type="submission" date="2024-01" db="EMBL/GenBank/DDBJ databases">
        <title>Comparative genomics of Cryptococcus and Kwoniella reveals pathogenesis evolution and contrasting modes of karyotype evolution via chromosome fusion or intercentromeric recombination.</title>
        <authorList>
            <person name="Coelho M.A."/>
            <person name="David-Palma M."/>
            <person name="Shea T."/>
            <person name="Bowers K."/>
            <person name="McGinley-Smith S."/>
            <person name="Mohammad A.W."/>
            <person name="Gnirke A."/>
            <person name="Yurkov A.M."/>
            <person name="Nowrousian M."/>
            <person name="Sun S."/>
            <person name="Cuomo C.A."/>
            <person name="Heitman J."/>
        </authorList>
    </citation>
    <scope>NUCLEOTIDE SEQUENCE</scope>
    <source>
        <strain evidence="8">CBS 12478</strain>
    </source>
</reference>
<dbReference type="SUPFAM" id="SSF103473">
    <property type="entry name" value="MFS general substrate transporter"/>
    <property type="match status" value="1"/>
</dbReference>
<comment type="subcellular location">
    <subcellularLocation>
        <location evidence="1">Membrane</location>
        <topology evidence="1">Multi-pass membrane protein</topology>
    </subcellularLocation>
</comment>
<feature type="transmembrane region" description="Helical" evidence="6">
    <location>
        <begin position="256"/>
        <end position="278"/>
    </location>
</feature>
<dbReference type="Proteomes" id="UP000322225">
    <property type="component" value="Chromosome 4"/>
</dbReference>
<feature type="transmembrane region" description="Helical" evidence="6">
    <location>
        <begin position="516"/>
        <end position="537"/>
    </location>
</feature>
<evidence type="ECO:0000256" key="6">
    <source>
        <dbReference type="SAM" id="Phobius"/>
    </source>
</evidence>
<keyword evidence="9" id="KW-1185">Reference proteome</keyword>
<dbReference type="KEGG" id="ksn:43592665"/>
<dbReference type="EMBL" id="CP144054">
    <property type="protein sequence ID" value="WWD17606.1"/>
    <property type="molecule type" value="Genomic_DNA"/>
</dbReference>
<feature type="transmembrane region" description="Helical" evidence="6">
    <location>
        <begin position="549"/>
        <end position="568"/>
    </location>
</feature>
<dbReference type="GO" id="GO:0016020">
    <property type="term" value="C:membrane"/>
    <property type="evidence" value="ECO:0007669"/>
    <property type="project" value="UniProtKB-SubCell"/>
</dbReference>
<dbReference type="InterPro" id="IPR005828">
    <property type="entry name" value="MFS_sugar_transport-like"/>
</dbReference>
<feature type="transmembrane region" description="Helical" evidence="6">
    <location>
        <begin position="455"/>
        <end position="476"/>
    </location>
</feature>
<proteinExistence type="inferred from homology"/>
<keyword evidence="3 6" id="KW-0812">Transmembrane</keyword>
<feature type="transmembrane region" description="Helical" evidence="6">
    <location>
        <begin position="323"/>
        <end position="341"/>
    </location>
</feature>
<feature type="domain" description="Major facilitator superfamily (MFS) profile" evidence="7">
    <location>
        <begin position="154"/>
        <end position="607"/>
    </location>
</feature>
<feature type="transmembrane region" description="Helical" evidence="6">
    <location>
        <begin position="580"/>
        <end position="602"/>
    </location>
</feature>
<evidence type="ECO:0000256" key="1">
    <source>
        <dbReference type="ARBA" id="ARBA00004141"/>
    </source>
</evidence>
<dbReference type="GO" id="GO:0005351">
    <property type="term" value="F:carbohydrate:proton symporter activity"/>
    <property type="evidence" value="ECO:0007669"/>
    <property type="project" value="TreeGrafter"/>
</dbReference>
<dbReference type="PANTHER" id="PTHR48022:SF2">
    <property type="entry name" value="PLASTIDIC GLUCOSE TRANSPORTER 4"/>
    <property type="match status" value="1"/>
</dbReference>
<dbReference type="InterPro" id="IPR036259">
    <property type="entry name" value="MFS_trans_sf"/>
</dbReference>
<keyword evidence="4 6" id="KW-1133">Transmembrane helix</keyword>
<evidence type="ECO:0000313" key="9">
    <source>
        <dbReference type="Proteomes" id="UP000322225"/>
    </source>
</evidence>
<gene>
    <name evidence="8" type="ORF">CI109_102047</name>
</gene>
<dbReference type="PANTHER" id="PTHR48022">
    <property type="entry name" value="PLASTIDIC GLUCOSE TRANSPORTER 4"/>
    <property type="match status" value="1"/>
</dbReference>
<accession>A0AAJ8MWF5</accession>
<evidence type="ECO:0000256" key="4">
    <source>
        <dbReference type="ARBA" id="ARBA00022989"/>
    </source>
</evidence>
<dbReference type="GeneID" id="43592665"/>
<comment type="similarity">
    <text evidence="2">Belongs to the major facilitator superfamily. Sugar transporter (TC 2.A.1.1) family.</text>
</comment>
<sequence length="660" mass="72465">MTKAKSIGVETDRAGRAGSLPLCIYGYYSSLGFSASTPEMREYLTSVSGAESGVAASPLPLQFLCIDRISQHREGNKNVVCEREATMPDSIRNNKEGVITTAAAAVHDDTEKMDFDHVEEAKAAGIDPSVIMKSPFEDLNFMKTLKTFRKSSALALLAAFSAAADGYQIAMTGSIIANKGFIKTYGTAYNAKGALILDANILAAWGGVQSAGQGLGMLSMHFIADRFGRKVAFYGLWLALVLGVACESFGRTWQVWLVAKLASGYGVGSVQFLTGTYITEIVPSRTRGFLLIFYSIWYSIGQLFASAALKILADKQPFNYLDLIYTEWAMLGIMLIIYIYIPESPWWCANHEHHDRGRAIIKRLNGGIEGYNVEYHYDIIQKTVEHEKQMKIEAYGPDEGMWKRITDIREIFIGSNGMRTLIAFFPAAVQQISGLAILSNYASYFAQVAGFADPFVFSLLLALVGILITLLIALFTDFIGRRVIFLGGVSVTWLMLIIVGGMGLVPNKSQSLNKLVLFFALVWRMASTCVGTLGWSYVAETGSGRLRAITAGVSAAGGVCVGVLFSTTVPYMLNANYANWGLKTCFFFAGISAPMCIASFFIMPDISKRTPAELDEMFEKKIKPWRFRSYVTDAQRALQAEKERTGQTDAAALQDMAVRR</sequence>
<dbReference type="InterPro" id="IPR020846">
    <property type="entry name" value="MFS_dom"/>
</dbReference>
<feature type="transmembrane region" description="Helical" evidence="6">
    <location>
        <begin position="421"/>
        <end position="443"/>
    </location>
</feature>
<dbReference type="RefSeq" id="XP_031857210.2">
    <property type="nucleotide sequence ID" value="XM_032008493.2"/>
</dbReference>
<name>A0AAJ8MWF5_9TREE</name>
<evidence type="ECO:0000256" key="3">
    <source>
        <dbReference type="ARBA" id="ARBA00022692"/>
    </source>
</evidence>
<feature type="transmembrane region" description="Helical" evidence="6">
    <location>
        <begin position="290"/>
        <end position="311"/>
    </location>
</feature>
<reference evidence="8" key="1">
    <citation type="submission" date="2017-08" db="EMBL/GenBank/DDBJ databases">
        <authorList>
            <person name="Cuomo C."/>
            <person name="Billmyre B."/>
            <person name="Heitman J."/>
        </authorList>
    </citation>
    <scope>NUCLEOTIDE SEQUENCE</scope>
    <source>
        <strain evidence="8">CBS 12478</strain>
    </source>
</reference>
<organism evidence="8 9">
    <name type="scientific">Kwoniella shandongensis</name>
    <dbReference type="NCBI Taxonomy" id="1734106"/>
    <lineage>
        <taxon>Eukaryota</taxon>
        <taxon>Fungi</taxon>
        <taxon>Dikarya</taxon>
        <taxon>Basidiomycota</taxon>
        <taxon>Agaricomycotina</taxon>
        <taxon>Tremellomycetes</taxon>
        <taxon>Tremellales</taxon>
        <taxon>Cryptococcaceae</taxon>
        <taxon>Kwoniella</taxon>
    </lineage>
</organism>
<dbReference type="PROSITE" id="PS50850">
    <property type="entry name" value="MFS"/>
    <property type="match status" value="1"/>
</dbReference>
<evidence type="ECO:0000259" key="7">
    <source>
        <dbReference type="PROSITE" id="PS50850"/>
    </source>
</evidence>